<evidence type="ECO:0000256" key="2">
    <source>
        <dbReference type="SAM" id="SignalP"/>
    </source>
</evidence>
<dbReference type="RefSeq" id="XP_026531970.1">
    <property type="nucleotide sequence ID" value="XM_026676185.1"/>
</dbReference>
<keyword evidence="1" id="KW-0238">DNA-binding</keyword>
<organism evidence="4 5">
    <name type="scientific">Notechis scutatus</name>
    <name type="common">mainland tiger snake</name>
    <dbReference type="NCBI Taxonomy" id="8663"/>
    <lineage>
        <taxon>Eukaryota</taxon>
        <taxon>Metazoa</taxon>
        <taxon>Chordata</taxon>
        <taxon>Craniata</taxon>
        <taxon>Vertebrata</taxon>
        <taxon>Euteleostomi</taxon>
        <taxon>Lepidosauria</taxon>
        <taxon>Squamata</taxon>
        <taxon>Bifurcata</taxon>
        <taxon>Unidentata</taxon>
        <taxon>Episquamata</taxon>
        <taxon>Toxicofera</taxon>
        <taxon>Serpentes</taxon>
        <taxon>Colubroidea</taxon>
        <taxon>Elapidae</taxon>
        <taxon>Hydrophiinae</taxon>
        <taxon>Notechis</taxon>
    </lineage>
</organism>
<keyword evidence="4" id="KW-1185">Reference proteome</keyword>
<dbReference type="KEGG" id="nss:113417692"/>
<dbReference type="PANTHER" id="PTHR35617:SF3">
    <property type="entry name" value="CORE-BINDING (CB) DOMAIN-CONTAINING PROTEIN"/>
    <property type="match status" value="1"/>
</dbReference>
<sequence>MVSCISIVPWACLHTRTLQWFLLLYQRSGMQIWSACQYPGPGGSLRKESPSVGGLGSSRTTVAPIDHLAFEQRVLGQLNFSNKVIQTIQVSRRPSTNRIYDSTWRAFCGWCSKGHIDPTSVSVAQFLEFLQEGLDKSLFPNTIHRQVATLASVLSCGDLESLALHPTLRRFIRGATNLKPPVVHRNPTWDLPKVLQALISAPFDLLQEACSFSLSRWPSLWPSLRPDKYLNWWPSP</sequence>
<dbReference type="GO" id="GO:0003677">
    <property type="term" value="F:DNA binding"/>
    <property type="evidence" value="ECO:0007669"/>
    <property type="project" value="UniProtKB-KW"/>
</dbReference>
<feature type="chain" id="PRO_5026810110" evidence="2">
    <location>
        <begin position="20"/>
        <end position="236"/>
    </location>
</feature>
<dbReference type="GeneID" id="113417692"/>
<name>A0A6J1UNL7_9SAUR</name>
<keyword evidence="2" id="KW-0732">Signal</keyword>
<dbReference type="PANTHER" id="PTHR35617">
    <property type="entry name" value="PHAGE_INTEGRASE DOMAIN-CONTAINING PROTEIN"/>
    <property type="match status" value="1"/>
</dbReference>
<dbReference type="Proteomes" id="UP000504612">
    <property type="component" value="Unplaced"/>
</dbReference>
<feature type="domain" description="Core-binding (CB)" evidence="3">
    <location>
        <begin position="79"/>
        <end position="158"/>
    </location>
</feature>
<dbReference type="SUPFAM" id="SSF47823">
    <property type="entry name" value="lambda integrase-like, N-terminal domain"/>
    <property type="match status" value="1"/>
</dbReference>
<gene>
    <name evidence="5" type="primary">LOC113417692</name>
</gene>
<dbReference type="Gene3D" id="1.10.150.130">
    <property type="match status" value="1"/>
</dbReference>
<dbReference type="PROSITE" id="PS51900">
    <property type="entry name" value="CB"/>
    <property type="match status" value="1"/>
</dbReference>
<feature type="signal peptide" evidence="2">
    <location>
        <begin position="1"/>
        <end position="19"/>
    </location>
</feature>
<evidence type="ECO:0000256" key="1">
    <source>
        <dbReference type="ARBA" id="ARBA00023125"/>
    </source>
</evidence>
<evidence type="ECO:0000313" key="4">
    <source>
        <dbReference type="Proteomes" id="UP000504612"/>
    </source>
</evidence>
<protein>
    <submittedName>
        <fullName evidence="5">Uncharacterized protein LOC113417692</fullName>
    </submittedName>
</protein>
<reference evidence="5" key="1">
    <citation type="submission" date="2025-08" db="UniProtKB">
        <authorList>
            <consortium name="RefSeq"/>
        </authorList>
    </citation>
    <scope>IDENTIFICATION</scope>
</reference>
<dbReference type="AlphaFoldDB" id="A0A6J1UNL7"/>
<proteinExistence type="predicted"/>
<evidence type="ECO:0000259" key="3">
    <source>
        <dbReference type="PROSITE" id="PS51900"/>
    </source>
</evidence>
<evidence type="ECO:0000313" key="5">
    <source>
        <dbReference type="RefSeq" id="XP_026531970.1"/>
    </source>
</evidence>
<accession>A0A6J1UNL7</accession>
<dbReference type="InterPro" id="IPR044068">
    <property type="entry name" value="CB"/>
</dbReference>
<dbReference type="InterPro" id="IPR010998">
    <property type="entry name" value="Integrase_recombinase_N"/>
</dbReference>